<feature type="non-terminal residue" evidence="1">
    <location>
        <position position="48"/>
    </location>
</feature>
<dbReference type="InterPro" id="IPR036291">
    <property type="entry name" value="NAD(P)-bd_dom_sf"/>
</dbReference>
<protein>
    <submittedName>
        <fullName evidence="1">NAD(P)-dependent oxidoreductase EC-YbbO</fullName>
    </submittedName>
</protein>
<dbReference type="Pfam" id="PF00106">
    <property type="entry name" value="adh_short"/>
    <property type="match status" value="1"/>
</dbReference>
<dbReference type="SUPFAM" id="SSF51735">
    <property type="entry name" value="NAD(P)-binding Rossmann-fold domains"/>
    <property type="match status" value="1"/>
</dbReference>
<dbReference type="EMBL" id="UOFC01000176">
    <property type="protein sequence ID" value="VAW47999.1"/>
    <property type="molecule type" value="Genomic_DNA"/>
</dbReference>
<evidence type="ECO:0000313" key="1">
    <source>
        <dbReference type="EMBL" id="VAW47999.1"/>
    </source>
</evidence>
<name>A0A3B0WF57_9ZZZZ</name>
<gene>
    <name evidence="1" type="ORF">MNBD_GAMMA03-377</name>
</gene>
<proteinExistence type="predicted"/>
<dbReference type="InterPro" id="IPR002347">
    <property type="entry name" value="SDR_fam"/>
</dbReference>
<dbReference type="PROSITE" id="PS51257">
    <property type="entry name" value="PROKAR_LIPOPROTEIN"/>
    <property type="match status" value="1"/>
</dbReference>
<accession>A0A3B0WF57</accession>
<dbReference type="AlphaFoldDB" id="A0A3B0WF57"/>
<organism evidence="1">
    <name type="scientific">hydrothermal vent metagenome</name>
    <dbReference type="NCBI Taxonomy" id="652676"/>
    <lineage>
        <taxon>unclassified sequences</taxon>
        <taxon>metagenomes</taxon>
        <taxon>ecological metagenomes</taxon>
    </lineage>
</organism>
<sequence length="48" mass="5266">MLKLLPPSTILITGCSTGIGYQCAQQLQQLGYQVIATCRKEADVQRLN</sequence>
<reference evidence="1" key="1">
    <citation type="submission" date="2018-06" db="EMBL/GenBank/DDBJ databases">
        <authorList>
            <person name="Zhirakovskaya E."/>
        </authorList>
    </citation>
    <scope>NUCLEOTIDE SEQUENCE</scope>
</reference>
<dbReference type="Gene3D" id="3.40.50.720">
    <property type="entry name" value="NAD(P)-binding Rossmann-like Domain"/>
    <property type="match status" value="1"/>
</dbReference>